<protein>
    <submittedName>
        <fullName evidence="1">Uncharacterized protein</fullName>
    </submittedName>
</protein>
<dbReference type="OrthoDB" id="44190at2759"/>
<dbReference type="EMBL" id="CAICTM010000888">
    <property type="protein sequence ID" value="CAB9517901.1"/>
    <property type="molecule type" value="Genomic_DNA"/>
</dbReference>
<reference evidence="1" key="1">
    <citation type="submission" date="2020-06" db="EMBL/GenBank/DDBJ databases">
        <authorList>
            <consortium name="Plant Systems Biology data submission"/>
        </authorList>
    </citation>
    <scope>NUCLEOTIDE SEQUENCE</scope>
    <source>
        <strain evidence="1">D6</strain>
    </source>
</reference>
<gene>
    <name evidence="1" type="ORF">SEMRO_890_G216680.1</name>
</gene>
<dbReference type="PANTHER" id="PTHR35690:SF1">
    <property type="entry name" value="OS01G0363500 PROTEIN"/>
    <property type="match status" value="1"/>
</dbReference>
<accession>A0A9N8HL61</accession>
<organism evidence="1 2">
    <name type="scientific">Seminavis robusta</name>
    <dbReference type="NCBI Taxonomy" id="568900"/>
    <lineage>
        <taxon>Eukaryota</taxon>
        <taxon>Sar</taxon>
        <taxon>Stramenopiles</taxon>
        <taxon>Ochrophyta</taxon>
        <taxon>Bacillariophyta</taxon>
        <taxon>Bacillariophyceae</taxon>
        <taxon>Bacillariophycidae</taxon>
        <taxon>Naviculales</taxon>
        <taxon>Naviculaceae</taxon>
        <taxon>Seminavis</taxon>
    </lineage>
</organism>
<dbReference type="PANTHER" id="PTHR35690">
    <property type="entry name" value="OS01G0363500 PROTEIN"/>
    <property type="match status" value="1"/>
</dbReference>
<dbReference type="AlphaFoldDB" id="A0A9N8HL61"/>
<sequence>MDFDLKKRKLEFDFNQLLVLNLIEINLGKGDAAKIGASSGLGSESNVENVKKGRQAFFNWICADAQIATARGGGGGLALWKRVD</sequence>
<keyword evidence="2" id="KW-1185">Reference proteome</keyword>
<name>A0A9N8HL61_9STRA</name>
<proteinExistence type="predicted"/>
<evidence type="ECO:0000313" key="2">
    <source>
        <dbReference type="Proteomes" id="UP001153069"/>
    </source>
</evidence>
<evidence type="ECO:0000313" key="1">
    <source>
        <dbReference type="EMBL" id="CAB9517901.1"/>
    </source>
</evidence>
<comment type="caution">
    <text evidence="1">The sequence shown here is derived from an EMBL/GenBank/DDBJ whole genome shotgun (WGS) entry which is preliminary data.</text>
</comment>
<dbReference type="Proteomes" id="UP001153069">
    <property type="component" value="Unassembled WGS sequence"/>
</dbReference>